<dbReference type="Pfam" id="PF08005">
    <property type="entry name" value="PHR"/>
    <property type="match status" value="1"/>
</dbReference>
<dbReference type="Gene3D" id="3.30.160.60">
    <property type="entry name" value="Classic Zinc Finger"/>
    <property type="match status" value="1"/>
</dbReference>
<gene>
    <name evidence="3" type="ORF">MCOR_16377</name>
</gene>
<dbReference type="InterPro" id="IPR012983">
    <property type="entry name" value="PHR"/>
</dbReference>
<sequence>MILHVQCVEVLYQTYKKNCSSEDVAKHLPVNFLIIGLLDLKKTKRPEKRCMSCERLRIESTAAYLCVNSSDTLCDTCNKCHTANEYTADHEIRLLSDVFPEDKMPKAFTSKCSEHTNKKIKLFCKEKTYLVALCASLLHTENAKIYSSENSVDKFQSKLKEYCENIMTLVSSNQQVLKDLESDYKVKSKTIEATCKEMMDKVRVFETERIAELLKNFEEKKGVLETRITEFENRLKAINYENEILKISKERASHVQVLLESMEIRSQLKGHKKLLDDKLDIPIQFELPSLEKFTQKVENLLHEKCKISCSSVYKFNRFKTFDTNWSMYCNHINATSVQVSSDIYLVGILSYCCKDDRCCSITVTLVHESQTSAKITTNVDKRKAVDNLVPVEFPKAVKLSATQKYDITVMSNTPNRIPFGYRSRGQANVMHEGVNFNFGSSLIYTNSSTSVESGQIPWLLFKTVQ</sequence>
<keyword evidence="1" id="KW-0862">Zinc</keyword>
<evidence type="ECO:0000313" key="4">
    <source>
        <dbReference type="Proteomes" id="UP000507470"/>
    </source>
</evidence>
<evidence type="ECO:0000259" key="2">
    <source>
        <dbReference type="PROSITE" id="PS50119"/>
    </source>
</evidence>
<proteinExistence type="predicted"/>
<dbReference type="PANTHER" id="PTHR25462">
    <property type="entry name" value="BONUS, ISOFORM C-RELATED"/>
    <property type="match status" value="1"/>
</dbReference>
<feature type="domain" description="B box-type" evidence="2">
    <location>
        <begin position="48"/>
        <end position="95"/>
    </location>
</feature>
<accession>A0A6J8BCS2</accession>
<dbReference type="PROSITE" id="PS50119">
    <property type="entry name" value="ZF_BBOX"/>
    <property type="match status" value="1"/>
</dbReference>
<name>A0A6J8BCS2_MYTCO</name>
<dbReference type="OrthoDB" id="264520at2759"/>
<dbReference type="InterPro" id="IPR047153">
    <property type="entry name" value="TRIM45/56/19-like"/>
</dbReference>
<dbReference type="AlphaFoldDB" id="A0A6J8BCS2"/>
<dbReference type="InterPro" id="IPR038648">
    <property type="entry name" value="PHR_sf"/>
</dbReference>
<organism evidence="3 4">
    <name type="scientific">Mytilus coruscus</name>
    <name type="common">Sea mussel</name>
    <dbReference type="NCBI Taxonomy" id="42192"/>
    <lineage>
        <taxon>Eukaryota</taxon>
        <taxon>Metazoa</taxon>
        <taxon>Spiralia</taxon>
        <taxon>Lophotrochozoa</taxon>
        <taxon>Mollusca</taxon>
        <taxon>Bivalvia</taxon>
        <taxon>Autobranchia</taxon>
        <taxon>Pteriomorphia</taxon>
        <taxon>Mytilida</taxon>
        <taxon>Mytiloidea</taxon>
        <taxon>Mytilidae</taxon>
        <taxon>Mytilinae</taxon>
        <taxon>Mytilus</taxon>
    </lineage>
</organism>
<protein>
    <recommendedName>
        <fullName evidence="2">B box-type domain-containing protein</fullName>
    </recommendedName>
</protein>
<reference evidence="3 4" key="1">
    <citation type="submission" date="2020-06" db="EMBL/GenBank/DDBJ databases">
        <authorList>
            <person name="Li R."/>
            <person name="Bekaert M."/>
        </authorList>
    </citation>
    <scope>NUCLEOTIDE SEQUENCE [LARGE SCALE GENOMIC DNA]</scope>
    <source>
        <strain evidence="4">wild</strain>
    </source>
</reference>
<dbReference type="Proteomes" id="UP000507470">
    <property type="component" value="Unassembled WGS sequence"/>
</dbReference>
<keyword evidence="1" id="KW-0863">Zinc-finger</keyword>
<evidence type="ECO:0000313" key="3">
    <source>
        <dbReference type="EMBL" id="CAC5380419.1"/>
    </source>
</evidence>
<dbReference type="Gene3D" id="2.60.120.820">
    <property type="entry name" value="PHR domain"/>
    <property type="match status" value="1"/>
</dbReference>
<dbReference type="PANTHER" id="PTHR25462:SF296">
    <property type="entry name" value="MEIOTIC P26, ISOFORM F"/>
    <property type="match status" value="1"/>
</dbReference>
<keyword evidence="1" id="KW-0479">Metal-binding</keyword>
<keyword evidence="4" id="KW-1185">Reference proteome</keyword>
<dbReference type="EMBL" id="CACVKT020002885">
    <property type="protein sequence ID" value="CAC5380419.1"/>
    <property type="molecule type" value="Genomic_DNA"/>
</dbReference>
<dbReference type="InterPro" id="IPR000315">
    <property type="entry name" value="Znf_B-box"/>
</dbReference>
<dbReference type="GO" id="GO:0008270">
    <property type="term" value="F:zinc ion binding"/>
    <property type="evidence" value="ECO:0007669"/>
    <property type="project" value="UniProtKB-KW"/>
</dbReference>
<evidence type="ECO:0000256" key="1">
    <source>
        <dbReference type="PROSITE-ProRule" id="PRU00024"/>
    </source>
</evidence>